<dbReference type="Gene3D" id="3.60.10.10">
    <property type="entry name" value="Endonuclease/exonuclease/phosphatase"/>
    <property type="match status" value="1"/>
</dbReference>
<dbReference type="CDD" id="cd09087">
    <property type="entry name" value="Ape1-like_AP-endo"/>
    <property type="match status" value="1"/>
</dbReference>
<evidence type="ECO:0000256" key="8">
    <source>
        <dbReference type="PIRSR" id="PIRSR604808-3"/>
    </source>
</evidence>
<sequence length="678" mass="75618">MKGAISSGSTNFRAVKYWSPTLHVWPRQQFSVAKPLTAPKSSGNFGSLFYSCHESAQNPSTLSLGRGSTLASTARLIALAECNATSGCYRASRLLPQRCLIAWSSFWIADHHGAVSSRIPNCRPSISFPVSQLEDRSGLKQIQCSSFVIWKLNCTSMSERQLRLRKERVTSAETVARVHTMRHGTGSTKPGKVRCFSEEAVVKLSKENFDADSWQFQLLERHESNNLNSYTVAELRQLLRKMKKEPKGLKSDLLKAVKSWLSDHGCPNSLVLDEEEKMDIDPNSQVLGTPEEVAMVSKTRAAVSHRIGTQGGNKRMGLESASPTRRKRQKDAAGEVGGEDVANIQVDKSDKKSPKAESRKKTIKKTEAEPSSVGNDKEPWTSLVHKKPQPGWVAYDPKLMRPKPPAKDEKVVKLLSWNVNGLRALLKEKGAEHEQGSMIARLAAREDFDVLCLQETKLQEKDVADIRKSLLASHEVSLWGCSTSKLGYSGTAIISRIKPISVQYGLGIPNHDQEGRLITCEFDTFYFVVSYVPNSGAKLERLAYRTQEWDVALSSHLRELEKKKPVILTGDLNCAHEDIDINDPAGNRKSAGFTDEERESFKTNFLDHGFVDTFRKQHPNAVAYTYWGYRTASRPKNKGWRLDYFLVSGSLSENVHDSYTIPDVGGSDHCPIALILKI</sequence>
<dbReference type="InterPro" id="IPR003034">
    <property type="entry name" value="SAP_dom"/>
</dbReference>
<feature type="site" description="Transition state stabilizer" evidence="8">
    <location>
        <position position="573"/>
    </location>
</feature>
<dbReference type="GO" id="GO:0003677">
    <property type="term" value="F:DNA binding"/>
    <property type="evidence" value="ECO:0007669"/>
    <property type="project" value="InterPro"/>
</dbReference>
<dbReference type="GO" id="GO:0006284">
    <property type="term" value="P:base-excision repair"/>
    <property type="evidence" value="ECO:0000318"/>
    <property type="project" value="GO_Central"/>
</dbReference>
<dbReference type="GO" id="GO:0042644">
    <property type="term" value="C:chloroplast nucleoid"/>
    <property type="evidence" value="ECO:0007669"/>
    <property type="project" value="EnsemblPlants"/>
</dbReference>
<evidence type="ECO:0000256" key="3">
    <source>
        <dbReference type="ARBA" id="ARBA00022723"/>
    </source>
</evidence>
<keyword evidence="9" id="KW-0234">DNA repair</keyword>
<dbReference type="NCBIfam" id="TIGR00633">
    <property type="entry name" value="xth"/>
    <property type="match status" value="1"/>
</dbReference>
<evidence type="ECO:0000256" key="7">
    <source>
        <dbReference type="PIRSR" id="PIRSR604808-2"/>
    </source>
</evidence>
<feature type="domain" description="SAP" evidence="11">
    <location>
        <begin position="227"/>
        <end position="261"/>
    </location>
</feature>
<dbReference type="GO" id="GO:0005634">
    <property type="term" value="C:nucleus"/>
    <property type="evidence" value="ECO:0000318"/>
    <property type="project" value="GO_Central"/>
</dbReference>
<evidence type="ECO:0000313" key="13">
    <source>
        <dbReference type="EnsemblPlants" id="Pp3c14_3710V3.1"/>
    </source>
</evidence>
<feature type="binding site" evidence="7">
    <location>
        <position position="668"/>
    </location>
    <ligand>
        <name>Mg(2+)</name>
        <dbReference type="ChEBI" id="CHEBI:18420"/>
        <label>1</label>
    </ligand>
</feature>
<organism evidence="12">
    <name type="scientific">Physcomitrium patens</name>
    <name type="common">Spreading-leaved earth moss</name>
    <name type="synonym">Physcomitrella patens</name>
    <dbReference type="NCBI Taxonomy" id="3218"/>
    <lineage>
        <taxon>Eukaryota</taxon>
        <taxon>Viridiplantae</taxon>
        <taxon>Streptophyta</taxon>
        <taxon>Embryophyta</taxon>
        <taxon>Bryophyta</taxon>
        <taxon>Bryophytina</taxon>
        <taxon>Bryopsida</taxon>
        <taxon>Funariidae</taxon>
        <taxon>Funariales</taxon>
        <taxon>Funariaceae</taxon>
        <taxon>Physcomitrium</taxon>
    </lineage>
</organism>
<dbReference type="InterPro" id="IPR020847">
    <property type="entry name" value="AP_endonuclease_F1_BS"/>
</dbReference>
<name>A0A2K1JG85_PHYPA</name>
<reference evidence="13" key="3">
    <citation type="submission" date="2020-12" db="UniProtKB">
        <authorList>
            <consortium name="EnsemblPlants"/>
        </authorList>
    </citation>
    <scope>IDENTIFICATION</scope>
</reference>
<dbReference type="PROSITE" id="PS00728">
    <property type="entry name" value="AP_NUCLEASE_F1_3"/>
    <property type="match status" value="1"/>
</dbReference>
<feature type="binding site" evidence="7">
    <location>
        <position position="669"/>
    </location>
    <ligand>
        <name>Mg(2+)</name>
        <dbReference type="ChEBI" id="CHEBI:18420"/>
        <label>1</label>
    </ligand>
</feature>
<feature type="binding site" evidence="7">
    <location>
        <position position="573"/>
    </location>
    <ligand>
        <name>Mg(2+)</name>
        <dbReference type="ChEBI" id="CHEBI:18420"/>
        <label>1</label>
    </ligand>
</feature>
<dbReference type="Pfam" id="PF03372">
    <property type="entry name" value="Exo_endo_phos"/>
    <property type="match status" value="1"/>
</dbReference>
<evidence type="ECO:0000256" key="9">
    <source>
        <dbReference type="RuleBase" id="RU362131"/>
    </source>
</evidence>
<dbReference type="Pfam" id="PF02037">
    <property type="entry name" value="SAP"/>
    <property type="match status" value="1"/>
</dbReference>
<dbReference type="SUPFAM" id="SSF68906">
    <property type="entry name" value="SAP domain"/>
    <property type="match status" value="1"/>
</dbReference>
<dbReference type="RefSeq" id="XP_024395246.1">
    <property type="nucleotide sequence ID" value="XM_024539478.2"/>
</dbReference>
<keyword evidence="5 7" id="KW-0460">Magnesium</keyword>
<dbReference type="SUPFAM" id="SSF56219">
    <property type="entry name" value="DNase I-like"/>
    <property type="match status" value="1"/>
</dbReference>
<dbReference type="PANTHER" id="PTHR22748">
    <property type="entry name" value="AP ENDONUCLEASE"/>
    <property type="match status" value="1"/>
</dbReference>
<feature type="binding site" evidence="7">
    <location>
        <position position="571"/>
    </location>
    <ligand>
        <name>Mg(2+)</name>
        <dbReference type="ChEBI" id="CHEBI:18420"/>
        <label>1</label>
    </ligand>
</feature>
<evidence type="ECO:0000256" key="10">
    <source>
        <dbReference type="SAM" id="MobiDB-lite"/>
    </source>
</evidence>
<dbReference type="EMBL" id="ABEU02000014">
    <property type="protein sequence ID" value="PNR40562.1"/>
    <property type="molecule type" value="Genomic_DNA"/>
</dbReference>
<feature type="site" description="Interaction with DNA substrate" evidence="8">
    <location>
        <position position="669"/>
    </location>
</feature>
<evidence type="ECO:0000256" key="5">
    <source>
        <dbReference type="ARBA" id="ARBA00022842"/>
    </source>
</evidence>
<feature type="active site" evidence="6">
    <location>
        <position position="531"/>
    </location>
</feature>
<feature type="binding site" evidence="7">
    <location>
        <position position="418"/>
    </location>
    <ligand>
        <name>Mg(2+)</name>
        <dbReference type="ChEBI" id="CHEBI:18420"/>
        <label>1</label>
    </ligand>
</feature>
<dbReference type="GO" id="GO:0004528">
    <property type="term" value="F:phosphodiesterase I activity"/>
    <property type="evidence" value="ECO:0007669"/>
    <property type="project" value="EnsemblPlants"/>
</dbReference>
<dbReference type="STRING" id="3218.A0A2K1JG85"/>
<feature type="region of interest" description="Disordered" evidence="10">
    <location>
        <begin position="299"/>
        <end position="388"/>
    </location>
</feature>
<reference evidence="12 14" key="1">
    <citation type="journal article" date="2008" name="Science">
        <title>The Physcomitrella genome reveals evolutionary insights into the conquest of land by plants.</title>
        <authorList>
            <person name="Rensing S."/>
            <person name="Lang D."/>
            <person name="Zimmer A."/>
            <person name="Terry A."/>
            <person name="Salamov A."/>
            <person name="Shapiro H."/>
            <person name="Nishiyama T."/>
            <person name="Perroud P.-F."/>
            <person name="Lindquist E."/>
            <person name="Kamisugi Y."/>
            <person name="Tanahashi T."/>
            <person name="Sakakibara K."/>
            <person name="Fujita T."/>
            <person name="Oishi K."/>
            <person name="Shin-I T."/>
            <person name="Kuroki Y."/>
            <person name="Toyoda A."/>
            <person name="Suzuki Y."/>
            <person name="Hashimoto A."/>
            <person name="Yamaguchi K."/>
            <person name="Sugano A."/>
            <person name="Kohara Y."/>
            <person name="Fujiyama A."/>
            <person name="Anterola A."/>
            <person name="Aoki S."/>
            <person name="Ashton N."/>
            <person name="Barbazuk W.B."/>
            <person name="Barker E."/>
            <person name="Bennetzen J."/>
            <person name="Bezanilla M."/>
            <person name="Blankenship R."/>
            <person name="Cho S.H."/>
            <person name="Dutcher S."/>
            <person name="Estelle M."/>
            <person name="Fawcett J.A."/>
            <person name="Gundlach H."/>
            <person name="Hanada K."/>
            <person name="Heyl A."/>
            <person name="Hicks K.A."/>
            <person name="Hugh J."/>
            <person name="Lohr M."/>
            <person name="Mayer K."/>
            <person name="Melkozernov A."/>
            <person name="Murata T."/>
            <person name="Nelson D."/>
            <person name="Pils B."/>
            <person name="Prigge M."/>
            <person name="Reiss B."/>
            <person name="Renner T."/>
            <person name="Rombauts S."/>
            <person name="Rushton P."/>
            <person name="Sanderfoot A."/>
            <person name="Schween G."/>
            <person name="Shiu S.-H."/>
            <person name="Stueber K."/>
            <person name="Theodoulou F.L."/>
            <person name="Tu H."/>
            <person name="Van de Peer Y."/>
            <person name="Verrier P.J."/>
            <person name="Waters E."/>
            <person name="Wood A."/>
            <person name="Yang L."/>
            <person name="Cove D."/>
            <person name="Cuming A."/>
            <person name="Hasebe M."/>
            <person name="Lucas S."/>
            <person name="Mishler D.B."/>
            <person name="Reski R."/>
            <person name="Grigoriev I."/>
            <person name="Quatrano R.S."/>
            <person name="Boore J.L."/>
        </authorList>
    </citation>
    <scope>NUCLEOTIDE SEQUENCE [LARGE SCALE GENOMIC DNA]</scope>
    <source>
        <strain evidence="13 14">cv. Gransden 2004</strain>
    </source>
</reference>
<evidence type="ECO:0000256" key="4">
    <source>
        <dbReference type="ARBA" id="ARBA00022801"/>
    </source>
</evidence>
<dbReference type="GO" id="GO:0046872">
    <property type="term" value="F:metal ion binding"/>
    <property type="evidence" value="ECO:0007669"/>
    <property type="project" value="UniProtKB-KW"/>
</dbReference>
<dbReference type="PANTHER" id="PTHR22748:SF6">
    <property type="entry name" value="DNA-(APURINIC OR APYRIMIDINIC SITE) ENDONUCLEASE"/>
    <property type="match status" value="1"/>
</dbReference>
<evidence type="ECO:0000313" key="14">
    <source>
        <dbReference type="Proteomes" id="UP000006727"/>
    </source>
</evidence>
<dbReference type="Proteomes" id="UP000006727">
    <property type="component" value="Chromosome 14"/>
</dbReference>
<comment type="cofactor">
    <cofactor evidence="1">
        <name>Mn(2+)</name>
        <dbReference type="ChEBI" id="CHEBI:29035"/>
    </cofactor>
</comment>
<keyword evidence="14" id="KW-1185">Reference proteome</keyword>
<evidence type="ECO:0000259" key="11">
    <source>
        <dbReference type="PROSITE" id="PS50800"/>
    </source>
</evidence>
<dbReference type="InterPro" id="IPR036691">
    <property type="entry name" value="Endo/exonu/phosph_ase_sf"/>
</dbReference>
<dbReference type="AlphaFoldDB" id="A0A2K1JG85"/>
<dbReference type="EnsemblPlants" id="Pp3c14_3710V3.2">
    <property type="protein sequence ID" value="Pp3c14_3710V3.2"/>
    <property type="gene ID" value="Pp3c14_3710"/>
</dbReference>
<evidence type="ECO:0000256" key="6">
    <source>
        <dbReference type="PIRSR" id="PIRSR604808-1"/>
    </source>
</evidence>
<evidence type="ECO:0000313" key="12">
    <source>
        <dbReference type="EMBL" id="PNR40562.1"/>
    </source>
</evidence>
<dbReference type="PROSITE" id="PS00726">
    <property type="entry name" value="AP_NUCLEASE_F1_1"/>
    <property type="match status" value="1"/>
</dbReference>
<dbReference type="GeneID" id="112291687"/>
<evidence type="ECO:0000256" key="2">
    <source>
        <dbReference type="ARBA" id="ARBA00007092"/>
    </source>
</evidence>
<feature type="active site" description="Proton acceptor" evidence="6">
    <location>
        <position position="669"/>
    </location>
</feature>
<accession>A0A2K1JG85</accession>
<reference evidence="12 14" key="2">
    <citation type="journal article" date="2018" name="Plant J.">
        <title>The Physcomitrella patens chromosome-scale assembly reveals moss genome structure and evolution.</title>
        <authorList>
            <person name="Lang D."/>
            <person name="Ullrich K.K."/>
            <person name="Murat F."/>
            <person name="Fuchs J."/>
            <person name="Jenkins J."/>
            <person name="Haas F.B."/>
            <person name="Piednoel M."/>
            <person name="Gundlach H."/>
            <person name="Van Bel M."/>
            <person name="Meyberg R."/>
            <person name="Vives C."/>
            <person name="Morata J."/>
            <person name="Symeonidi A."/>
            <person name="Hiss M."/>
            <person name="Muchero W."/>
            <person name="Kamisugi Y."/>
            <person name="Saleh O."/>
            <person name="Blanc G."/>
            <person name="Decker E.L."/>
            <person name="van Gessel N."/>
            <person name="Grimwood J."/>
            <person name="Hayes R.D."/>
            <person name="Graham S.W."/>
            <person name="Gunter L.E."/>
            <person name="McDaniel S.F."/>
            <person name="Hoernstein S.N.W."/>
            <person name="Larsson A."/>
            <person name="Li F.W."/>
            <person name="Perroud P.F."/>
            <person name="Phillips J."/>
            <person name="Ranjan P."/>
            <person name="Rokshar D.S."/>
            <person name="Rothfels C.J."/>
            <person name="Schneider L."/>
            <person name="Shu S."/>
            <person name="Stevenson D.W."/>
            <person name="Thummler F."/>
            <person name="Tillich M."/>
            <person name="Villarreal Aguilar J.C."/>
            <person name="Widiez T."/>
            <person name="Wong G.K."/>
            <person name="Wymore A."/>
            <person name="Zhang Y."/>
            <person name="Zimmer A.D."/>
            <person name="Quatrano R.S."/>
            <person name="Mayer K.F.X."/>
            <person name="Goodstein D."/>
            <person name="Casacuberta J.M."/>
            <person name="Vandepoele K."/>
            <person name="Reski R."/>
            <person name="Cuming A.C."/>
            <person name="Tuskan G.A."/>
            <person name="Maumus F."/>
            <person name="Salse J."/>
            <person name="Schmutz J."/>
            <person name="Rensing S.A."/>
        </authorList>
    </citation>
    <scope>NUCLEOTIDE SEQUENCE [LARGE SCALE GENOMIC DNA]</scope>
    <source>
        <strain evidence="13 14">cv. Gransden 2004</strain>
    </source>
</reference>
<dbReference type="PROSITE" id="PS00727">
    <property type="entry name" value="AP_NUCLEASE_F1_2"/>
    <property type="match status" value="1"/>
</dbReference>
<dbReference type="Gramene" id="Pp3c14_3710V3.1">
    <property type="protein sequence ID" value="Pp3c14_3710V3.1"/>
    <property type="gene ID" value="Pp3c14_3710"/>
</dbReference>
<feature type="site" description="Important for catalytic activity" evidence="8">
    <location>
        <position position="643"/>
    </location>
</feature>
<gene>
    <name evidence="13" type="primary">LOC112291687</name>
    <name evidence="12" type="ORF">PHYPA_017965</name>
</gene>
<keyword evidence="3 7" id="KW-0479">Metal-binding</keyword>
<protein>
    <recommendedName>
        <fullName evidence="9">DNA-(apurinic or apyrimidinic site) endonuclease</fullName>
        <ecNumber evidence="9">3.1.-.-</ecNumber>
    </recommendedName>
</protein>
<dbReference type="GO" id="GO:0008081">
    <property type="term" value="F:phosphoric diester hydrolase activity"/>
    <property type="evidence" value="ECO:0000318"/>
    <property type="project" value="GO_Central"/>
</dbReference>
<feature type="binding site" evidence="7">
    <location>
        <position position="455"/>
    </location>
    <ligand>
        <name>Mg(2+)</name>
        <dbReference type="ChEBI" id="CHEBI:18420"/>
        <label>1</label>
    </ligand>
</feature>
<dbReference type="PROSITE" id="PS50800">
    <property type="entry name" value="SAP"/>
    <property type="match status" value="1"/>
</dbReference>
<comment type="cofactor">
    <cofactor evidence="7 9">
        <name>Mg(2+)</name>
        <dbReference type="ChEBI" id="CHEBI:18420"/>
    </cofactor>
    <cofactor evidence="7 9">
        <name>Mn(2+)</name>
        <dbReference type="ChEBI" id="CHEBI:29035"/>
    </cofactor>
    <text evidence="7 9">Probably binds two magnesium or manganese ions per subunit.</text>
</comment>
<proteinExistence type="inferred from homology"/>
<keyword evidence="9" id="KW-0227">DNA damage</keyword>
<dbReference type="InterPro" id="IPR005135">
    <property type="entry name" value="Endo/exonuclease/phosphatase"/>
</dbReference>
<keyword evidence="7" id="KW-0464">Manganese</keyword>
<feature type="compositionally biased region" description="Basic and acidic residues" evidence="10">
    <location>
        <begin position="347"/>
        <end position="368"/>
    </location>
</feature>
<dbReference type="EnsemblPlants" id="Pp3c14_3710V3.1">
    <property type="protein sequence ID" value="Pp3c14_3710V3.1"/>
    <property type="gene ID" value="Pp3c14_3710"/>
</dbReference>
<dbReference type="NCBIfam" id="TIGR00195">
    <property type="entry name" value="exoDNase_III"/>
    <property type="match status" value="1"/>
</dbReference>
<dbReference type="GO" id="GO:0006289">
    <property type="term" value="P:nucleotide-excision repair"/>
    <property type="evidence" value="ECO:0007669"/>
    <property type="project" value="EnsemblPlants"/>
</dbReference>
<dbReference type="InterPro" id="IPR020848">
    <property type="entry name" value="AP_endonuclease_F1_CS"/>
</dbReference>
<dbReference type="GO" id="GO:0008311">
    <property type="term" value="F:double-stranded DNA 3'-5' DNA exonuclease activity"/>
    <property type="evidence" value="ECO:0000318"/>
    <property type="project" value="GO_Central"/>
</dbReference>
<dbReference type="Gramene" id="Pp3c14_3710V3.2">
    <property type="protein sequence ID" value="Pp3c14_3710V3.2"/>
    <property type="gene ID" value="Pp3c14_3710"/>
</dbReference>
<dbReference type="FunFam" id="3.60.10.10:FF:000041">
    <property type="entry name" value="DNA-(apurinic or apyrimidinic site) lyase"/>
    <property type="match status" value="1"/>
</dbReference>
<dbReference type="EC" id="3.1.-.-" evidence="9"/>
<dbReference type="GO" id="GO:0003906">
    <property type="term" value="F:DNA-(apurinic or apyrimidinic site) endonuclease activity"/>
    <property type="evidence" value="ECO:0000318"/>
    <property type="project" value="GO_Central"/>
</dbReference>
<feature type="active site" description="Proton donor/acceptor" evidence="6">
    <location>
        <position position="571"/>
    </location>
</feature>
<dbReference type="PaxDb" id="3218-PP1S126_78V6.1"/>
<dbReference type="PROSITE" id="PS51435">
    <property type="entry name" value="AP_NUCLEASE_F1_4"/>
    <property type="match status" value="1"/>
</dbReference>
<dbReference type="InterPro" id="IPR004808">
    <property type="entry name" value="AP_endonuc_1"/>
</dbReference>
<evidence type="ECO:0000256" key="1">
    <source>
        <dbReference type="ARBA" id="ARBA00001936"/>
    </source>
</evidence>
<comment type="similarity">
    <text evidence="2 9">Belongs to the DNA repair enzymes AP/ExoA family.</text>
</comment>
<dbReference type="GO" id="GO:0016791">
    <property type="term" value="F:phosphatase activity"/>
    <property type="evidence" value="ECO:0007669"/>
    <property type="project" value="EnsemblPlants"/>
</dbReference>
<keyword evidence="4" id="KW-0378">Hydrolase</keyword>
<dbReference type="InterPro" id="IPR036361">
    <property type="entry name" value="SAP_dom_sf"/>
</dbReference>
<dbReference type="OrthoDB" id="498125at2759"/>